<dbReference type="InterPro" id="IPR008991">
    <property type="entry name" value="Translation_prot_SH3-like_sf"/>
</dbReference>
<dbReference type="InterPro" id="IPR038657">
    <property type="entry name" value="Ribosomal_bL19_sf"/>
</dbReference>
<name>A0A059FVX6_9PROT</name>
<reference evidence="8 9" key="1">
    <citation type="submission" date="2013-04" db="EMBL/GenBank/DDBJ databases">
        <title>Hyphomonas hirschiana VP5 Genome Sequencing.</title>
        <authorList>
            <person name="Lai Q."/>
            <person name="Shao Z."/>
        </authorList>
    </citation>
    <scope>NUCLEOTIDE SEQUENCE [LARGE SCALE GENOMIC DNA]</scope>
    <source>
        <strain evidence="8 9">VP5</strain>
    </source>
</reference>
<dbReference type="InterPro" id="IPR001857">
    <property type="entry name" value="Ribosomal_bL19"/>
</dbReference>
<dbReference type="AlphaFoldDB" id="A0A059FVX6"/>
<comment type="similarity">
    <text evidence="1 5 6">Belongs to the bacterial ribosomal protein bL19 family.</text>
</comment>
<evidence type="ECO:0000256" key="2">
    <source>
        <dbReference type="ARBA" id="ARBA00022980"/>
    </source>
</evidence>
<gene>
    <name evidence="5 8" type="primary">rplS</name>
    <name evidence="8" type="ORF">HHI_08698</name>
</gene>
<dbReference type="PANTHER" id="PTHR15680">
    <property type="entry name" value="RIBOSOMAL PROTEIN L19"/>
    <property type="match status" value="1"/>
</dbReference>
<comment type="caution">
    <text evidence="8">The sequence shown here is derived from an EMBL/GenBank/DDBJ whole genome shotgun (WGS) entry which is preliminary data.</text>
</comment>
<dbReference type="GO" id="GO:0003735">
    <property type="term" value="F:structural constituent of ribosome"/>
    <property type="evidence" value="ECO:0007669"/>
    <property type="project" value="InterPro"/>
</dbReference>
<dbReference type="GO" id="GO:0022625">
    <property type="term" value="C:cytosolic large ribosomal subunit"/>
    <property type="evidence" value="ECO:0007669"/>
    <property type="project" value="TreeGrafter"/>
</dbReference>
<dbReference type="InterPro" id="IPR018257">
    <property type="entry name" value="Ribosomal_bL19_CS"/>
</dbReference>
<protein>
    <recommendedName>
        <fullName evidence="4 5">Large ribosomal subunit protein bL19</fullName>
    </recommendedName>
</protein>
<organism evidence="8 9">
    <name type="scientific">Hyphomonas hirschiana VP5</name>
    <dbReference type="NCBI Taxonomy" id="1280951"/>
    <lineage>
        <taxon>Bacteria</taxon>
        <taxon>Pseudomonadati</taxon>
        <taxon>Pseudomonadota</taxon>
        <taxon>Alphaproteobacteria</taxon>
        <taxon>Hyphomonadales</taxon>
        <taxon>Hyphomonadaceae</taxon>
        <taxon>Hyphomonas</taxon>
    </lineage>
</organism>
<evidence type="ECO:0000256" key="6">
    <source>
        <dbReference type="RuleBase" id="RU000559"/>
    </source>
</evidence>
<keyword evidence="2 5" id="KW-0689">Ribosomal protein</keyword>
<dbReference type="SUPFAM" id="SSF50104">
    <property type="entry name" value="Translation proteins SH3-like domain"/>
    <property type="match status" value="1"/>
</dbReference>
<evidence type="ECO:0000256" key="4">
    <source>
        <dbReference type="ARBA" id="ARBA00035171"/>
    </source>
</evidence>
<evidence type="ECO:0000313" key="8">
    <source>
        <dbReference type="EMBL" id="KCZ94860.1"/>
    </source>
</evidence>
<dbReference type="Gene3D" id="2.30.30.790">
    <property type="match status" value="1"/>
</dbReference>
<dbReference type="RefSeq" id="WP_011645080.1">
    <property type="nucleotide sequence ID" value="NZ_ARYI01000006.1"/>
</dbReference>
<dbReference type="PATRIC" id="fig|1280951.3.peg.1755"/>
<evidence type="ECO:0000256" key="1">
    <source>
        <dbReference type="ARBA" id="ARBA00005781"/>
    </source>
</evidence>
<evidence type="ECO:0000256" key="5">
    <source>
        <dbReference type="HAMAP-Rule" id="MF_00402"/>
    </source>
</evidence>
<keyword evidence="3 5" id="KW-0687">Ribonucleoprotein</keyword>
<dbReference type="PROSITE" id="PS01015">
    <property type="entry name" value="RIBOSOMAL_L19"/>
    <property type="match status" value="1"/>
</dbReference>
<dbReference type="PANTHER" id="PTHR15680:SF9">
    <property type="entry name" value="LARGE RIBOSOMAL SUBUNIT PROTEIN BL19M"/>
    <property type="match status" value="1"/>
</dbReference>
<evidence type="ECO:0000256" key="3">
    <source>
        <dbReference type="ARBA" id="ARBA00023274"/>
    </source>
</evidence>
<dbReference type="FunFam" id="2.30.30.790:FF:000001">
    <property type="entry name" value="50S ribosomal protein L19"/>
    <property type="match status" value="1"/>
</dbReference>
<dbReference type="PRINTS" id="PR00061">
    <property type="entry name" value="RIBOSOMALL19"/>
</dbReference>
<dbReference type="EMBL" id="ARYI01000006">
    <property type="protein sequence ID" value="KCZ94860.1"/>
    <property type="molecule type" value="Genomic_DNA"/>
</dbReference>
<comment type="function">
    <text evidence="5 6">This protein is located at the 30S-50S ribosomal subunit interface and may play a role in the structure and function of the aminoacyl-tRNA binding site.</text>
</comment>
<dbReference type="NCBIfam" id="TIGR01024">
    <property type="entry name" value="rplS_bact"/>
    <property type="match status" value="1"/>
</dbReference>
<accession>A0A059FVX6</accession>
<sequence>MNLIKELETAEIARVLGDKTIPQFSPGDTVAVNVKIKEGDRERVQRYEGVCIARSGGGINESFTVRKISFGEGVERVFPLVSPLIESIEVLRKGRVRRAKLYYLRDLRGKGARIAERTTGHGIEQQEVAVSKTERRRQKDAEKANRKEVAAQARADKAKADAAAAEAAAAEAAAAEAPAEGGDA</sequence>
<dbReference type="Pfam" id="PF01245">
    <property type="entry name" value="Ribosomal_L19"/>
    <property type="match status" value="1"/>
</dbReference>
<evidence type="ECO:0000256" key="7">
    <source>
        <dbReference type="SAM" id="MobiDB-lite"/>
    </source>
</evidence>
<keyword evidence="9" id="KW-1185">Reference proteome</keyword>
<dbReference type="GO" id="GO:0006412">
    <property type="term" value="P:translation"/>
    <property type="evidence" value="ECO:0007669"/>
    <property type="project" value="UniProtKB-UniRule"/>
</dbReference>
<evidence type="ECO:0000313" key="9">
    <source>
        <dbReference type="Proteomes" id="UP000025061"/>
    </source>
</evidence>
<dbReference type="HAMAP" id="MF_00402">
    <property type="entry name" value="Ribosomal_bL19"/>
    <property type="match status" value="1"/>
</dbReference>
<proteinExistence type="inferred from homology"/>
<dbReference type="Proteomes" id="UP000025061">
    <property type="component" value="Unassembled WGS sequence"/>
</dbReference>
<feature type="compositionally biased region" description="Basic and acidic residues" evidence="7">
    <location>
        <begin position="137"/>
        <end position="156"/>
    </location>
</feature>
<feature type="region of interest" description="Disordered" evidence="7">
    <location>
        <begin position="125"/>
        <end position="156"/>
    </location>
</feature>
<dbReference type="OrthoDB" id="9803541at2"/>